<dbReference type="PANTHER" id="PTHR47470:SF1">
    <property type="entry name" value="FAD-DEPENDENT OXIDOREDUCTASE 2 FAD BINDING DOMAIN-CONTAINING PROTEIN"/>
    <property type="match status" value="1"/>
</dbReference>
<evidence type="ECO:0000256" key="12">
    <source>
        <dbReference type="ARBA" id="ARBA00049723"/>
    </source>
</evidence>
<evidence type="ECO:0000256" key="13">
    <source>
        <dbReference type="ARBA" id="ARBA00049744"/>
    </source>
</evidence>
<dbReference type="Gene3D" id="3.40.50.1820">
    <property type="entry name" value="alpha/beta hydrolase"/>
    <property type="match status" value="1"/>
</dbReference>
<evidence type="ECO:0000256" key="10">
    <source>
        <dbReference type="ARBA" id="ARBA00038856"/>
    </source>
</evidence>
<evidence type="ECO:0000256" key="8">
    <source>
        <dbReference type="ARBA" id="ARBA00023221"/>
    </source>
</evidence>
<comment type="pathway">
    <text evidence="11">Steroid metabolism; cholesterol degradation.</text>
</comment>
<evidence type="ECO:0000313" key="17">
    <source>
        <dbReference type="Proteomes" id="UP000593562"/>
    </source>
</evidence>
<protein>
    <recommendedName>
        <fullName evidence="13">Cholesterol oxidase</fullName>
        <ecNumber evidence="12">1.1.3.6</ecNumber>
        <ecNumber evidence="10">5.3.3.1</ecNumber>
    </recommendedName>
    <alternativeName>
        <fullName evidence="14">Cholesterol isomerase</fullName>
    </alternativeName>
</protein>
<comment type="caution">
    <text evidence="16">The sequence shown here is derived from an EMBL/GenBank/DDBJ whole genome shotgun (WGS) entry which is preliminary data.</text>
</comment>
<keyword evidence="4" id="KW-0274">FAD</keyword>
<dbReference type="Pfam" id="PF05199">
    <property type="entry name" value="GMC_oxred_C"/>
    <property type="match status" value="1"/>
</dbReference>
<dbReference type="Gene3D" id="3.50.50.60">
    <property type="entry name" value="FAD/NAD(P)-binding domain"/>
    <property type="match status" value="3"/>
</dbReference>
<feature type="domain" description="4Fe-4S ferredoxin-type" evidence="15">
    <location>
        <begin position="187"/>
        <end position="216"/>
    </location>
</feature>
<dbReference type="InterPro" id="IPR000172">
    <property type="entry name" value="GMC_OxRdtase_N"/>
</dbReference>
<evidence type="ECO:0000256" key="7">
    <source>
        <dbReference type="ARBA" id="ARBA00023166"/>
    </source>
</evidence>
<dbReference type="AlphaFoldDB" id="A0A7J7DW59"/>
<dbReference type="Proteomes" id="UP000593562">
    <property type="component" value="Unassembled WGS sequence"/>
</dbReference>
<keyword evidence="2" id="KW-0153">Cholesterol metabolism</keyword>
<dbReference type="SUPFAM" id="SSF53474">
    <property type="entry name" value="alpha/beta-Hydrolases"/>
    <property type="match status" value="1"/>
</dbReference>
<dbReference type="EC" id="1.1.3.6" evidence="12"/>
<dbReference type="EC" id="5.3.3.1" evidence="10"/>
<dbReference type="InterPro" id="IPR007867">
    <property type="entry name" value="GMC_OxRtase_C"/>
</dbReference>
<evidence type="ECO:0000256" key="2">
    <source>
        <dbReference type="ARBA" id="ARBA00022548"/>
    </source>
</evidence>
<gene>
    <name evidence="16" type="ORF">HS088_TW03G00870</name>
</gene>
<dbReference type="InterPro" id="IPR036188">
    <property type="entry name" value="FAD/NAD-bd_sf"/>
</dbReference>
<name>A0A7J7DW59_TRIWF</name>
<dbReference type="GO" id="GO:0016995">
    <property type="term" value="F:cholesterol oxidase activity"/>
    <property type="evidence" value="ECO:0007669"/>
    <property type="project" value="UniProtKB-EC"/>
</dbReference>
<evidence type="ECO:0000313" key="16">
    <source>
        <dbReference type="EMBL" id="KAF5750533.1"/>
    </source>
</evidence>
<keyword evidence="5" id="KW-0560">Oxidoreductase</keyword>
<evidence type="ECO:0000259" key="15">
    <source>
        <dbReference type="PROSITE" id="PS51379"/>
    </source>
</evidence>
<dbReference type="PROSITE" id="PS51257">
    <property type="entry name" value="PROKAR_LIPOPROTEIN"/>
    <property type="match status" value="1"/>
</dbReference>
<comment type="cofactor">
    <cofactor evidence="1">
        <name>FAD</name>
        <dbReference type="ChEBI" id="CHEBI:57692"/>
    </cofactor>
</comment>
<dbReference type="PROSITE" id="PS51379">
    <property type="entry name" value="4FE4S_FER_2"/>
    <property type="match status" value="1"/>
</dbReference>
<organism evidence="16 17">
    <name type="scientific">Tripterygium wilfordii</name>
    <name type="common">Thunder God vine</name>
    <dbReference type="NCBI Taxonomy" id="458696"/>
    <lineage>
        <taxon>Eukaryota</taxon>
        <taxon>Viridiplantae</taxon>
        <taxon>Streptophyta</taxon>
        <taxon>Embryophyta</taxon>
        <taxon>Tracheophyta</taxon>
        <taxon>Spermatophyta</taxon>
        <taxon>Magnoliopsida</taxon>
        <taxon>eudicotyledons</taxon>
        <taxon>Gunneridae</taxon>
        <taxon>Pentapetalae</taxon>
        <taxon>rosids</taxon>
        <taxon>fabids</taxon>
        <taxon>Celastrales</taxon>
        <taxon>Celastraceae</taxon>
        <taxon>Tripterygium</taxon>
    </lineage>
</organism>
<reference evidence="16 17" key="1">
    <citation type="journal article" date="2020" name="Nat. Commun.">
        <title>Genome of Tripterygium wilfordii and identification of cytochrome P450 involved in triptolide biosynthesis.</title>
        <authorList>
            <person name="Tu L."/>
            <person name="Su P."/>
            <person name="Zhang Z."/>
            <person name="Gao L."/>
            <person name="Wang J."/>
            <person name="Hu T."/>
            <person name="Zhou J."/>
            <person name="Zhang Y."/>
            <person name="Zhao Y."/>
            <person name="Liu Y."/>
            <person name="Song Y."/>
            <person name="Tong Y."/>
            <person name="Lu Y."/>
            <person name="Yang J."/>
            <person name="Xu C."/>
            <person name="Jia M."/>
            <person name="Peters R.J."/>
            <person name="Huang L."/>
            <person name="Gao W."/>
        </authorList>
    </citation>
    <scope>NUCLEOTIDE SEQUENCE [LARGE SCALE GENOMIC DNA]</scope>
    <source>
        <strain evidence="17">cv. XIE 37</strain>
        <tissue evidence="16">Leaf</tissue>
    </source>
</reference>
<keyword evidence="9" id="KW-0413">Isomerase</keyword>
<dbReference type="PANTHER" id="PTHR47470">
    <property type="entry name" value="CHOLESTEROL OXIDASE"/>
    <property type="match status" value="1"/>
</dbReference>
<dbReference type="GO" id="GO:0004769">
    <property type="term" value="F:steroid Delta-isomerase activity"/>
    <property type="evidence" value="ECO:0007669"/>
    <property type="project" value="UniProtKB-EC"/>
</dbReference>
<evidence type="ECO:0000256" key="3">
    <source>
        <dbReference type="ARBA" id="ARBA00022630"/>
    </source>
</evidence>
<sequence length="929" mass="103280">MERQEYSGGRFDMGEGFDAIVVGSGYGGSVAACRMSMAGIKVCVLEKGKRWEAHDFPTDSLKIMSAVRMENRNLGISFGHKDALFQVYEQNNCLAVVACGLGGGSLVNAGVMLPTPFRARRDPKWPKEWERDWDICEAFAAAMLRIQSVPVKFPMGKVMERIVDGEMDESSIKLSVNFDLEDLPTHLGQSRQMNSCLACGNCLSGCPYNAKNSTDKNYLLSAIQAGCIVKTNCQVQYVVKNPYDISHEGRTGRKRGRWLVYLNEIDYISSDFVILSAGVLGTTEILLQSQLRGLKLSESLGSGFSCNGNTVAYLAGSRAPLSAYGLDRKKISRKPFQERPGPSISSSYTSSRGFTIQSAVLPASYPYLLFKGITTNGWPAGYWFFHGIIDKLKHIMEFESSQAMVFNAMGYDQSDGKISLEKSSGKFCFSPPHDPLLPRKIEAFQKLTKKLGGILFISKYRSTSVHLLGGCSASSDSSRGVCSHTGQVFDPDTPAAVHQGLYVCDASLIPCSVGINPSLTIATAAEHVSRYLVQDILEYKSRRGIKLEVEPVEKHKIMITDETSETKQQSTVVFKETMSGYVEGMPCVAYLKIRMNIPDRSHPSLRGKVGGYIVFRAIEEDKIHVIDGEINLCDVDHKTPYTQYMHYSLLLVASSGSRYILEGKKILNPFLFGLYAWRETTTLHVMFKKIDANNSRDSTVHMKGILKISIIELLKTFLSLAGKGREMFLRVFLRTLVRTYILQIPRGNPDFALPDVNHKPYPSSTLHEIETEDGCIISYRQWKSIQNSRSPKEGESYPVLLLNGYATESYWLPTEPDDLIRTLLEEGLEVWLLQSRLHPRNPSSNFTIEDIGRFDIPAVISRMLDLHEQSTKVHVVAHCVGGLAIHMALMGGHLSANKIASLSCTNSSMFFKLNLLSTVKSYLPLIPVS</sequence>
<evidence type="ECO:0000256" key="1">
    <source>
        <dbReference type="ARBA" id="ARBA00001974"/>
    </source>
</evidence>
<accession>A0A7J7DW59</accession>
<proteinExistence type="predicted"/>
<dbReference type="SUPFAM" id="SSF51905">
    <property type="entry name" value="FAD/NAD(P)-binding domain"/>
    <property type="match status" value="1"/>
</dbReference>
<dbReference type="InterPro" id="IPR017896">
    <property type="entry name" value="4Fe4S_Fe-S-bd"/>
</dbReference>
<dbReference type="Pfam" id="PF00732">
    <property type="entry name" value="GMC_oxred_N"/>
    <property type="match status" value="1"/>
</dbReference>
<keyword evidence="6" id="KW-0443">Lipid metabolism</keyword>
<evidence type="ECO:0000256" key="9">
    <source>
        <dbReference type="ARBA" id="ARBA00023235"/>
    </source>
</evidence>
<dbReference type="InterPro" id="IPR017900">
    <property type="entry name" value="4Fe4S_Fe_S_CS"/>
</dbReference>
<evidence type="ECO:0000256" key="11">
    <source>
        <dbReference type="ARBA" id="ARBA00049645"/>
    </source>
</evidence>
<keyword evidence="3" id="KW-0285">Flavoprotein</keyword>
<evidence type="ECO:0000256" key="5">
    <source>
        <dbReference type="ARBA" id="ARBA00023002"/>
    </source>
</evidence>
<keyword evidence="17" id="KW-1185">Reference proteome</keyword>
<keyword evidence="7" id="KW-1207">Sterol metabolism</keyword>
<dbReference type="PROSITE" id="PS00198">
    <property type="entry name" value="4FE4S_FER_1"/>
    <property type="match status" value="1"/>
</dbReference>
<evidence type="ECO:0000256" key="6">
    <source>
        <dbReference type="ARBA" id="ARBA00023098"/>
    </source>
</evidence>
<dbReference type="InParanoid" id="A0A7J7DW59"/>
<dbReference type="InterPro" id="IPR052542">
    <property type="entry name" value="Cholesterol_Oxidase"/>
</dbReference>
<dbReference type="GO" id="GO:0008203">
    <property type="term" value="P:cholesterol metabolic process"/>
    <property type="evidence" value="ECO:0007669"/>
    <property type="project" value="UniProtKB-KW"/>
</dbReference>
<dbReference type="GO" id="GO:0050660">
    <property type="term" value="F:flavin adenine dinucleotide binding"/>
    <property type="evidence" value="ECO:0007669"/>
    <property type="project" value="InterPro"/>
</dbReference>
<evidence type="ECO:0000256" key="14">
    <source>
        <dbReference type="ARBA" id="ARBA00049778"/>
    </source>
</evidence>
<dbReference type="InterPro" id="IPR029058">
    <property type="entry name" value="AB_hydrolase_fold"/>
</dbReference>
<dbReference type="EMBL" id="JAAARO010000003">
    <property type="protein sequence ID" value="KAF5750533.1"/>
    <property type="molecule type" value="Genomic_DNA"/>
</dbReference>
<keyword evidence="8" id="KW-0753">Steroid metabolism</keyword>
<evidence type="ECO:0000256" key="4">
    <source>
        <dbReference type="ARBA" id="ARBA00022827"/>
    </source>
</evidence>